<name>A0ABP0LKQ4_9DINO</name>
<proteinExistence type="predicted"/>
<dbReference type="Pfam" id="PF07486">
    <property type="entry name" value="Hydrolase_2"/>
    <property type="match status" value="1"/>
</dbReference>
<organism evidence="3 5">
    <name type="scientific">Durusdinium trenchii</name>
    <dbReference type="NCBI Taxonomy" id="1381693"/>
    <lineage>
        <taxon>Eukaryota</taxon>
        <taxon>Sar</taxon>
        <taxon>Alveolata</taxon>
        <taxon>Dinophyceae</taxon>
        <taxon>Suessiales</taxon>
        <taxon>Symbiodiniaceae</taxon>
        <taxon>Durusdinium</taxon>
    </lineage>
</organism>
<evidence type="ECO:0000259" key="2">
    <source>
        <dbReference type="Pfam" id="PF07486"/>
    </source>
</evidence>
<dbReference type="Gene3D" id="1.10.10.2520">
    <property type="entry name" value="Cell wall hydrolase SleB, domain 1"/>
    <property type="match status" value="1"/>
</dbReference>
<protein>
    <submittedName>
        <fullName evidence="3">Spore cortex-lytic enzyme (SCLE)</fullName>
    </submittedName>
</protein>
<feature type="coiled-coil region" evidence="1">
    <location>
        <begin position="2"/>
        <end position="29"/>
    </location>
</feature>
<feature type="domain" description="Cell wall hydrolase SleB" evidence="2">
    <location>
        <begin position="100"/>
        <end position="209"/>
    </location>
</feature>
<reference evidence="3 5" key="1">
    <citation type="submission" date="2024-02" db="EMBL/GenBank/DDBJ databases">
        <authorList>
            <person name="Chen Y."/>
            <person name="Shah S."/>
            <person name="Dougan E. K."/>
            <person name="Thang M."/>
            <person name="Chan C."/>
        </authorList>
    </citation>
    <scope>NUCLEOTIDE SEQUENCE [LARGE SCALE GENOMIC DNA]</scope>
</reference>
<evidence type="ECO:0000313" key="5">
    <source>
        <dbReference type="Proteomes" id="UP001642464"/>
    </source>
</evidence>
<keyword evidence="1" id="KW-0175">Coiled coil</keyword>
<evidence type="ECO:0000256" key="1">
    <source>
        <dbReference type="SAM" id="Coils"/>
    </source>
</evidence>
<dbReference type="InterPro" id="IPR042047">
    <property type="entry name" value="SleB_dom1"/>
</dbReference>
<accession>A0ABP0LKQ4</accession>
<evidence type="ECO:0000313" key="4">
    <source>
        <dbReference type="EMBL" id="CAK9042056.1"/>
    </source>
</evidence>
<sequence>MSATMNNRKAEAERRAEQAIAEEALLVTELANYLAAETAAVRTAFDTPRLKPAKPVAAVVSAEDALADLAKFDLTSLTVAKLDAEERTCLAQAIYYEARSEPRIGQLAVADVVLNRTASPLYPNSICEVVFQGSERRTGCQFSFTCDGAMEARLNQRKWKASQDLAGAILAGVHAPVSRNATHYHADYVSPVWAAKLTPTATIGTHKFYKFPSRRTVAAAPAAM</sequence>
<comment type="caution">
    <text evidence="3">The sequence shown here is derived from an EMBL/GenBank/DDBJ whole genome shotgun (WGS) entry which is preliminary data.</text>
</comment>
<evidence type="ECO:0000313" key="3">
    <source>
        <dbReference type="EMBL" id="CAK9039533.1"/>
    </source>
</evidence>
<dbReference type="InterPro" id="IPR011105">
    <property type="entry name" value="Cell_wall_hydrolase_SleB"/>
</dbReference>
<dbReference type="EMBL" id="CAXAMM010017779">
    <property type="protein sequence ID" value="CAK9042056.1"/>
    <property type="molecule type" value="Genomic_DNA"/>
</dbReference>
<gene>
    <name evidence="3" type="ORF">SCF082_LOCUS23137</name>
    <name evidence="4" type="ORF">SCF082_LOCUS24242</name>
</gene>
<keyword evidence="5" id="KW-1185">Reference proteome</keyword>
<dbReference type="Proteomes" id="UP001642464">
    <property type="component" value="Unassembled WGS sequence"/>
</dbReference>
<dbReference type="EMBL" id="CAXAMM010016668">
    <property type="protein sequence ID" value="CAK9039533.1"/>
    <property type="molecule type" value="Genomic_DNA"/>
</dbReference>